<accession>A0A7W5BID6</accession>
<gene>
    <name evidence="1" type="ORF">FHS26_000911</name>
</gene>
<organism evidence="1 2">
    <name type="scientific">Rhizobium pisi</name>
    <dbReference type="NCBI Taxonomy" id="574561"/>
    <lineage>
        <taxon>Bacteria</taxon>
        <taxon>Pseudomonadati</taxon>
        <taxon>Pseudomonadota</taxon>
        <taxon>Alphaproteobacteria</taxon>
        <taxon>Hyphomicrobiales</taxon>
        <taxon>Rhizobiaceae</taxon>
        <taxon>Rhizobium/Agrobacterium group</taxon>
        <taxon>Rhizobium</taxon>
    </lineage>
</organism>
<dbReference type="Proteomes" id="UP000518315">
    <property type="component" value="Unassembled WGS sequence"/>
</dbReference>
<protein>
    <submittedName>
        <fullName evidence="1">Uncharacterized protein</fullName>
    </submittedName>
</protein>
<comment type="caution">
    <text evidence="1">The sequence shown here is derived from an EMBL/GenBank/DDBJ whole genome shotgun (WGS) entry which is preliminary data.</text>
</comment>
<proteinExistence type="predicted"/>
<keyword evidence="2" id="KW-1185">Reference proteome</keyword>
<dbReference type="AlphaFoldDB" id="A0A7W5BID6"/>
<dbReference type="EMBL" id="JACHXH010000002">
    <property type="protein sequence ID" value="MBB3133208.1"/>
    <property type="molecule type" value="Genomic_DNA"/>
</dbReference>
<name>A0A7W5BID6_9HYPH</name>
<reference evidence="1 2" key="1">
    <citation type="submission" date="2020-08" db="EMBL/GenBank/DDBJ databases">
        <title>Genomic Encyclopedia of Type Strains, Phase III (KMG-III): the genomes of soil and plant-associated and newly described type strains.</title>
        <authorList>
            <person name="Whitman W."/>
        </authorList>
    </citation>
    <scope>NUCLEOTIDE SEQUENCE [LARGE SCALE GENOMIC DNA]</scope>
    <source>
        <strain evidence="1 2">CECT 4113</strain>
    </source>
</reference>
<evidence type="ECO:0000313" key="1">
    <source>
        <dbReference type="EMBL" id="MBB3133208.1"/>
    </source>
</evidence>
<evidence type="ECO:0000313" key="2">
    <source>
        <dbReference type="Proteomes" id="UP000518315"/>
    </source>
</evidence>
<sequence length="56" mass="5448">MYPMVNAILAGASNDASGDVGGDGSKSRTLAAAAKASISSGAVISLVYHVAIGLLQ</sequence>